<comment type="caution">
    <text evidence="4">The sequence shown here is derived from an EMBL/GenBank/DDBJ whole genome shotgun (WGS) entry which is preliminary data.</text>
</comment>
<dbReference type="InterPro" id="IPR013320">
    <property type="entry name" value="ConA-like_dom_sf"/>
</dbReference>
<dbReference type="RefSeq" id="WP_089123682.1">
    <property type="nucleotide sequence ID" value="NZ_BSPV01000008.1"/>
</dbReference>
<protein>
    <submittedName>
        <fullName evidence="4">Extracellular agarase</fullName>
    </submittedName>
</protein>
<dbReference type="SUPFAM" id="SSF49899">
    <property type="entry name" value="Concanavalin A-like lectins/glucanases"/>
    <property type="match status" value="2"/>
</dbReference>
<organism evidence="4 5">
    <name type="scientific">Vibrio algivorus</name>
    <dbReference type="NCBI Taxonomy" id="1667024"/>
    <lineage>
        <taxon>Bacteria</taxon>
        <taxon>Pseudomonadati</taxon>
        <taxon>Pseudomonadota</taxon>
        <taxon>Gammaproteobacteria</taxon>
        <taxon>Vibrionales</taxon>
        <taxon>Vibrionaceae</taxon>
        <taxon>Vibrio</taxon>
    </lineage>
</organism>
<dbReference type="Gene3D" id="2.60.120.200">
    <property type="match status" value="1"/>
</dbReference>
<evidence type="ECO:0000259" key="3">
    <source>
        <dbReference type="PROSITE" id="PS51762"/>
    </source>
</evidence>
<dbReference type="InterPro" id="IPR000757">
    <property type="entry name" value="Beta-glucanase-like"/>
</dbReference>
<gene>
    <name evidence="4" type="primary">dagA</name>
    <name evidence="4" type="ORF">GCM10007931_22950</name>
</gene>
<keyword evidence="5" id="KW-1185">Reference proteome</keyword>
<name>A0ABQ6ERX0_9VIBR</name>
<evidence type="ECO:0000256" key="2">
    <source>
        <dbReference type="SAM" id="MobiDB-lite"/>
    </source>
</evidence>
<comment type="similarity">
    <text evidence="1">Belongs to the glycosyl hydrolase 16 family.</text>
</comment>
<dbReference type="PROSITE" id="PS51257">
    <property type="entry name" value="PROKAR_LIPOPROTEIN"/>
    <property type="match status" value="1"/>
</dbReference>
<sequence>MKRSFTLSVITLALLGCNGSGESNNKDSSGATTNNKKVSTSSPGSQAMTRITDISRFGYESQSYDPTNLADLPVPAYAGENMEWQQKNDLSDDFEYTFPATTNRSNFGGEENNKWYNFYHQEWDGPGATYWQEDHVAVQNGNLEISVSRNSRTDKQNKPGVTAGCISSHQQVQYPVFVEASVSLADISLASAVWLLSPDDTQEIDILEAYAGAANGNDYFSKMIHLSHHSFIRSPFQDYQPRDENSWWKSDISGYNTWGEYGWNGGARQYIQIGVNWVNPFHFEYYINGELVRVVYNNAFATKQYGEWVYSYPKVDSNNELIIDGYQSVDVYATSTNDFDFDTLKSASDLSPASVIDPLNYQDGKGFYKPADIIINMELQSWWINDPTDAELADTSGKNKTLVDWVRVFKPIET</sequence>
<dbReference type="EMBL" id="BSPV01000008">
    <property type="protein sequence ID" value="GLT15320.1"/>
    <property type="molecule type" value="Genomic_DNA"/>
</dbReference>
<evidence type="ECO:0000313" key="4">
    <source>
        <dbReference type="EMBL" id="GLT15320.1"/>
    </source>
</evidence>
<feature type="region of interest" description="Disordered" evidence="2">
    <location>
        <begin position="21"/>
        <end position="49"/>
    </location>
</feature>
<reference evidence="5" key="1">
    <citation type="journal article" date="2019" name="Int. J. Syst. Evol. Microbiol.">
        <title>The Global Catalogue of Microorganisms (GCM) 10K type strain sequencing project: providing services to taxonomists for standard genome sequencing and annotation.</title>
        <authorList>
            <consortium name="The Broad Institute Genomics Platform"/>
            <consortium name="The Broad Institute Genome Sequencing Center for Infectious Disease"/>
            <person name="Wu L."/>
            <person name="Ma J."/>
        </authorList>
    </citation>
    <scope>NUCLEOTIDE SEQUENCE [LARGE SCALE GENOMIC DNA]</scope>
    <source>
        <strain evidence="5">NBRC 111146</strain>
    </source>
</reference>
<evidence type="ECO:0000313" key="5">
    <source>
        <dbReference type="Proteomes" id="UP001157156"/>
    </source>
</evidence>
<accession>A0ABQ6ERX0</accession>
<evidence type="ECO:0000256" key="1">
    <source>
        <dbReference type="ARBA" id="ARBA00006865"/>
    </source>
</evidence>
<feature type="domain" description="GH16" evidence="3">
    <location>
        <begin position="67"/>
        <end position="414"/>
    </location>
</feature>
<dbReference type="PROSITE" id="PS51762">
    <property type="entry name" value="GH16_2"/>
    <property type="match status" value="1"/>
</dbReference>
<proteinExistence type="inferred from homology"/>
<dbReference type="Proteomes" id="UP001157156">
    <property type="component" value="Unassembled WGS sequence"/>
</dbReference>